<dbReference type="SUPFAM" id="SSF52954">
    <property type="entry name" value="Class II aaRS ABD-related"/>
    <property type="match status" value="1"/>
</dbReference>
<dbReference type="PROSITE" id="PS50833">
    <property type="entry name" value="BRIX"/>
    <property type="match status" value="1"/>
</dbReference>
<sequence length="178" mass="20290">MSLITTSRHPSVKARILIRDLSHVLPCCVRINRGKANLLTLIAQTIQSGKHTLIIVDSKRSTPSSINIIRIHDNTTILNKSVLVISDFEEKKSISNLRVPEKTSHYYIIDRETPAELTEKISRILEDLEVKRISVEELENINGIIFYLKWEGNAVILKFYLAPSMSELGPRIKIKDVF</sequence>
<reference evidence="2" key="1">
    <citation type="journal article" date="2017" name="Nature">
        <title>Asgard archaea illuminate the origin of eukaryotic cellular complexity.</title>
        <authorList>
            <person name="Zaremba-Niedzwiedzka K."/>
            <person name="Caceres E.F."/>
            <person name="Saw J.H."/>
            <person name="Backstrom D."/>
            <person name="Juzokaite L."/>
            <person name="Vancaester E."/>
            <person name="Seitz K.W."/>
            <person name="Anantharaman K."/>
            <person name="Starnawski P."/>
            <person name="Kjeldsen K.U."/>
            <person name="Scott M.B."/>
            <person name="Nunoura T."/>
            <person name="Banfield J.F."/>
            <person name="Schramm A."/>
            <person name="Baker B.J."/>
            <person name="Spang A."/>
            <person name="Ettema T.J.G."/>
        </authorList>
    </citation>
    <scope>NUCLEOTIDE SEQUENCE</scope>
    <source>
        <strain evidence="2">LCB_4</strain>
    </source>
</reference>
<dbReference type="GO" id="GO:0006364">
    <property type="term" value="P:rRNA processing"/>
    <property type="evidence" value="ECO:0007669"/>
    <property type="project" value="InterPro"/>
</dbReference>
<evidence type="ECO:0000259" key="1">
    <source>
        <dbReference type="PROSITE" id="PS50833"/>
    </source>
</evidence>
<dbReference type="Proteomes" id="UP000186851">
    <property type="component" value="Chromosome"/>
</dbReference>
<gene>
    <name evidence="2" type="ORF">OdinLCB4_004480</name>
</gene>
<dbReference type="Gene3D" id="3.40.50.10480">
    <property type="entry name" value="Probable brix-domain ribosomal biogenesis protein"/>
    <property type="match status" value="1"/>
</dbReference>
<dbReference type="AlphaFoldDB" id="A0AAF0IAJ9"/>
<name>A0AAF0IAJ9_ODILC</name>
<accession>A0AAF0IAJ9</accession>
<organism evidence="2 3">
    <name type="scientific">Odinarchaeota yellowstonii (strain LCB_4)</name>
    <dbReference type="NCBI Taxonomy" id="1841599"/>
    <lineage>
        <taxon>Archaea</taxon>
        <taxon>Promethearchaeati</taxon>
        <taxon>Candidatus Odinarchaeota</taxon>
        <taxon>Candidatus Odinarchaeia</taxon>
        <taxon>Candidatus Odinarchaeales</taxon>
        <taxon>Candidatus Odinarchaeaceae</taxon>
        <taxon>Candidatus Odinarchaeum</taxon>
    </lineage>
</organism>
<reference evidence="2" key="2">
    <citation type="journal article" date="2022" name="Nat. Microbiol.">
        <title>A closed Candidatus Odinarchaeum chromosome exposes Asgard archaeal viruses.</title>
        <authorList>
            <person name="Tamarit D."/>
            <person name="Caceres E.F."/>
            <person name="Krupovic M."/>
            <person name="Nijland R."/>
            <person name="Eme L."/>
            <person name="Robinson N.P."/>
            <person name="Ettema T.J.G."/>
        </authorList>
    </citation>
    <scope>NUCLEOTIDE SEQUENCE</scope>
    <source>
        <strain evidence="2">LCB_4</strain>
    </source>
</reference>
<dbReference type="InterPro" id="IPR007109">
    <property type="entry name" value="Brix"/>
</dbReference>
<protein>
    <submittedName>
        <fullName evidence="2">Brix domain-containing protein</fullName>
    </submittedName>
</protein>
<proteinExistence type="predicted"/>
<evidence type="ECO:0000313" key="2">
    <source>
        <dbReference type="EMBL" id="WEU39744.1"/>
    </source>
</evidence>
<dbReference type="EMBL" id="CP091871">
    <property type="protein sequence ID" value="WEU39744.1"/>
    <property type="molecule type" value="Genomic_DNA"/>
</dbReference>
<feature type="domain" description="Brix" evidence="1">
    <location>
        <begin position="1"/>
        <end position="178"/>
    </location>
</feature>
<evidence type="ECO:0000313" key="3">
    <source>
        <dbReference type="Proteomes" id="UP000186851"/>
    </source>
</evidence>
<dbReference type="GO" id="GO:0019843">
    <property type="term" value="F:rRNA binding"/>
    <property type="evidence" value="ECO:0007669"/>
    <property type="project" value="InterPro"/>
</dbReference>
<dbReference type="KEGG" id="oyw:OdinLCB4_004480"/>
<dbReference type="SMART" id="SM00879">
    <property type="entry name" value="Brix"/>
    <property type="match status" value="1"/>
</dbReference>